<reference evidence="2" key="1">
    <citation type="submission" date="2017-06" db="EMBL/GenBank/DDBJ databases">
        <authorList>
            <person name="LiPuma J."/>
            <person name="Spilker T."/>
        </authorList>
    </citation>
    <scope>NUCLEOTIDE SEQUENCE [LARGE SCALE GENOMIC DNA]</scope>
    <source>
        <strain evidence="2">AU17325</strain>
    </source>
</reference>
<accession>A0A228IIC1</accession>
<name>A0A228IIC1_9BURK</name>
<reference evidence="1 2" key="2">
    <citation type="submission" date="2017-08" db="EMBL/GenBank/DDBJ databases">
        <title>WGS of novel Burkholderia cepaca complex species.</title>
        <authorList>
            <person name="Lipuma J."/>
            <person name="Spilker T."/>
        </authorList>
    </citation>
    <scope>NUCLEOTIDE SEQUENCE [LARGE SCALE GENOMIC DNA]</scope>
    <source>
        <strain evidence="1 2">AU17325</strain>
    </source>
</reference>
<evidence type="ECO:0000313" key="2">
    <source>
        <dbReference type="Proteomes" id="UP000214600"/>
    </source>
</evidence>
<comment type="caution">
    <text evidence="1">The sequence shown here is derived from an EMBL/GenBank/DDBJ whole genome shotgun (WGS) entry which is preliminary data.</text>
</comment>
<proteinExistence type="predicted"/>
<sequence>MAEATSATDLLAALIAAPWVADLVKIGIPSIITLVSIVVTARTTTAGQQKDLAIEALRQQADESRVVRDHRSALVKDVAARVVAVESAIGEHSGVYRAGYEPGDENPALQLRHSEALQNLEKAVQQCMGVQALVHLLADDELADQIESYLEALHQYQVAANPEDEQGEPVDELYKLHETIVGHRVTLMRGLGKIYPGAPRA</sequence>
<dbReference type="EMBL" id="NKFA01000008">
    <property type="protein sequence ID" value="OXI42151.1"/>
    <property type="molecule type" value="Genomic_DNA"/>
</dbReference>
<evidence type="ECO:0000313" key="1">
    <source>
        <dbReference type="EMBL" id="OXI42151.1"/>
    </source>
</evidence>
<organism evidence="1 2">
    <name type="scientific">Burkholderia aenigmatica</name>
    <dbReference type="NCBI Taxonomy" id="2015348"/>
    <lineage>
        <taxon>Bacteria</taxon>
        <taxon>Pseudomonadati</taxon>
        <taxon>Pseudomonadota</taxon>
        <taxon>Betaproteobacteria</taxon>
        <taxon>Burkholderiales</taxon>
        <taxon>Burkholderiaceae</taxon>
        <taxon>Burkholderia</taxon>
        <taxon>Burkholderia cepacia complex</taxon>
    </lineage>
</organism>
<protein>
    <submittedName>
        <fullName evidence="1">Uncharacterized protein</fullName>
    </submittedName>
</protein>
<dbReference type="AlphaFoldDB" id="A0A228IIC1"/>
<dbReference type="RefSeq" id="WP_089452179.1">
    <property type="nucleotide sequence ID" value="NZ_NKFA01000008.1"/>
</dbReference>
<dbReference type="Proteomes" id="UP000214600">
    <property type="component" value="Unassembled WGS sequence"/>
</dbReference>
<gene>
    <name evidence="1" type="ORF">CFB84_23220</name>
</gene>